<feature type="active site" evidence="6">
    <location>
        <position position="132"/>
    </location>
</feature>
<evidence type="ECO:0000256" key="6">
    <source>
        <dbReference type="PROSITE-ProRule" id="PRU00050"/>
    </source>
</evidence>
<dbReference type="Proteomes" id="UP000326354">
    <property type="component" value="Chromosome"/>
</dbReference>
<dbReference type="Pfam" id="PF01739">
    <property type="entry name" value="CheR"/>
    <property type="match status" value="1"/>
</dbReference>
<dbReference type="InterPro" id="IPR022641">
    <property type="entry name" value="CheR_N"/>
</dbReference>
<dbReference type="SUPFAM" id="SSF52738">
    <property type="entry name" value="Methylesterase CheB, C-terminal domain"/>
    <property type="match status" value="1"/>
</dbReference>
<dbReference type="FunFam" id="3.30.565.10:FF:000006">
    <property type="entry name" value="Sensor histidine kinase WalK"/>
    <property type="match status" value="1"/>
</dbReference>
<dbReference type="InterPro" id="IPR000014">
    <property type="entry name" value="PAS"/>
</dbReference>
<dbReference type="GO" id="GO:0000156">
    <property type="term" value="F:phosphorelay response regulator activity"/>
    <property type="evidence" value="ECO:0007669"/>
    <property type="project" value="InterPro"/>
</dbReference>
<dbReference type="Gene3D" id="3.40.50.150">
    <property type="entry name" value="Vaccinia Virus protein VP39"/>
    <property type="match status" value="1"/>
</dbReference>
<dbReference type="InterPro" id="IPR029063">
    <property type="entry name" value="SAM-dependent_MTases_sf"/>
</dbReference>
<dbReference type="InterPro" id="IPR000700">
    <property type="entry name" value="PAS-assoc_C"/>
</dbReference>
<evidence type="ECO:0000256" key="7">
    <source>
        <dbReference type="SAM" id="Coils"/>
    </source>
</evidence>
<feature type="coiled-coil region" evidence="7">
    <location>
        <begin position="648"/>
        <end position="713"/>
    </location>
</feature>
<dbReference type="Pfam" id="PF03705">
    <property type="entry name" value="CheR_N"/>
    <property type="match status" value="1"/>
</dbReference>
<dbReference type="PANTHER" id="PTHR24422:SF10">
    <property type="entry name" value="CHEMOTAXIS PROTEIN METHYLTRANSFERASE 2"/>
    <property type="match status" value="1"/>
</dbReference>
<dbReference type="InterPro" id="IPR022642">
    <property type="entry name" value="CheR_C"/>
</dbReference>
<dbReference type="SUPFAM" id="SSF47757">
    <property type="entry name" value="Chemotaxis receptor methyltransferase CheR, N-terminal domain"/>
    <property type="match status" value="1"/>
</dbReference>
<dbReference type="Pfam" id="PF02518">
    <property type="entry name" value="HATPase_c"/>
    <property type="match status" value="1"/>
</dbReference>
<dbReference type="SMART" id="SM00091">
    <property type="entry name" value="PAS"/>
    <property type="match status" value="4"/>
</dbReference>
<keyword evidence="14" id="KW-1185">Reference proteome</keyword>
<dbReference type="GO" id="GO:0000155">
    <property type="term" value="F:phosphorelay sensor kinase activity"/>
    <property type="evidence" value="ECO:0007669"/>
    <property type="project" value="InterPro"/>
</dbReference>
<dbReference type="Pfam" id="PF00512">
    <property type="entry name" value="HisKA"/>
    <property type="match status" value="1"/>
</dbReference>
<evidence type="ECO:0000256" key="4">
    <source>
        <dbReference type="ARBA" id="ARBA00022679"/>
    </source>
</evidence>
<dbReference type="KEGG" id="uam:UABAM_04116"/>
<dbReference type="SMART" id="SM00086">
    <property type="entry name" value="PAC"/>
    <property type="match status" value="2"/>
</dbReference>
<comment type="catalytic activity">
    <reaction evidence="1">
        <text>ATP + protein L-histidine = ADP + protein N-phospho-L-histidine.</text>
        <dbReference type="EC" id="2.7.13.3"/>
    </reaction>
</comment>
<keyword evidence="3" id="KW-0597">Phosphoprotein</keyword>
<dbReference type="Gene3D" id="3.30.450.20">
    <property type="entry name" value="PAS domain"/>
    <property type="match status" value="3"/>
</dbReference>
<evidence type="ECO:0000313" key="14">
    <source>
        <dbReference type="Proteomes" id="UP000326354"/>
    </source>
</evidence>
<dbReference type="Pfam" id="PF08447">
    <property type="entry name" value="PAS_3"/>
    <property type="match status" value="1"/>
</dbReference>
<evidence type="ECO:0000259" key="12">
    <source>
        <dbReference type="PROSITE" id="PS50123"/>
    </source>
</evidence>
<dbReference type="Pfam" id="PF13596">
    <property type="entry name" value="PAS_10"/>
    <property type="match status" value="1"/>
</dbReference>
<dbReference type="EMBL" id="AP019860">
    <property type="protein sequence ID" value="BBM85738.1"/>
    <property type="molecule type" value="Genomic_DNA"/>
</dbReference>
<evidence type="ECO:0000256" key="2">
    <source>
        <dbReference type="ARBA" id="ARBA00012438"/>
    </source>
</evidence>
<feature type="active site" evidence="6">
    <location>
        <position position="41"/>
    </location>
</feature>
<dbReference type="InterPro" id="IPR003594">
    <property type="entry name" value="HATPase_dom"/>
</dbReference>
<gene>
    <name evidence="13" type="ORF">UABAM_04116</name>
</gene>
<keyword evidence="6" id="KW-0378">Hydrolase</keyword>
<feature type="domain" description="PAC" evidence="10">
    <location>
        <begin position="900"/>
        <end position="952"/>
    </location>
</feature>
<evidence type="ECO:0000256" key="3">
    <source>
        <dbReference type="ARBA" id="ARBA00022553"/>
    </source>
</evidence>
<dbReference type="PRINTS" id="PR00996">
    <property type="entry name" value="CHERMTFRASE"/>
</dbReference>
<evidence type="ECO:0000256" key="5">
    <source>
        <dbReference type="ARBA" id="ARBA00022777"/>
    </source>
</evidence>
<dbReference type="GO" id="GO:0008757">
    <property type="term" value="F:S-adenosylmethionine-dependent methyltransferase activity"/>
    <property type="evidence" value="ECO:0007669"/>
    <property type="project" value="InterPro"/>
</dbReference>
<evidence type="ECO:0000259" key="9">
    <source>
        <dbReference type="PROSITE" id="PS50112"/>
    </source>
</evidence>
<dbReference type="PROSITE" id="PS50109">
    <property type="entry name" value="HIS_KIN"/>
    <property type="match status" value="1"/>
</dbReference>
<dbReference type="CDD" id="cd00082">
    <property type="entry name" value="HisKA"/>
    <property type="match status" value="1"/>
</dbReference>
<evidence type="ECO:0000313" key="13">
    <source>
        <dbReference type="EMBL" id="BBM85738.1"/>
    </source>
</evidence>
<dbReference type="PROSITE" id="PS50122">
    <property type="entry name" value="CHEB"/>
    <property type="match status" value="1"/>
</dbReference>
<dbReference type="InterPro" id="IPR036097">
    <property type="entry name" value="HisK_dim/P_sf"/>
</dbReference>
<dbReference type="InterPro" id="IPR035909">
    <property type="entry name" value="CheB_C"/>
</dbReference>
<dbReference type="PROSITE" id="PS50113">
    <property type="entry name" value="PAC"/>
    <property type="match status" value="2"/>
</dbReference>
<dbReference type="Gene3D" id="3.30.565.10">
    <property type="entry name" value="Histidine kinase-like ATPase, C-terminal domain"/>
    <property type="match status" value="1"/>
</dbReference>
<protein>
    <recommendedName>
        <fullName evidence="2">histidine kinase</fullName>
        <ecNumber evidence="2">2.7.13.3</ecNumber>
    </recommendedName>
</protein>
<dbReference type="PROSITE" id="PS50112">
    <property type="entry name" value="PAS"/>
    <property type="match status" value="1"/>
</dbReference>
<dbReference type="SUPFAM" id="SSF53335">
    <property type="entry name" value="S-adenosyl-L-methionine-dependent methyltransferases"/>
    <property type="match status" value="1"/>
</dbReference>
<dbReference type="Pfam" id="PF13426">
    <property type="entry name" value="PAS_9"/>
    <property type="match status" value="1"/>
</dbReference>
<dbReference type="SUPFAM" id="SSF47384">
    <property type="entry name" value="Homodimeric domain of signal transducing histidine kinase"/>
    <property type="match status" value="1"/>
</dbReference>
<name>A0A5S9IPK4_UABAM</name>
<dbReference type="InterPro" id="IPR036890">
    <property type="entry name" value="HATPase_C_sf"/>
</dbReference>
<dbReference type="InterPro" id="IPR001610">
    <property type="entry name" value="PAC"/>
</dbReference>
<keyword evidence="6" id="KW-0145">Chemotaxis</keyword>
<dbReference type="NCBIfam" id="TIGR00229">
    <property type="entry name" value="sensory_box"/>
    <property type="match status" value="2"/>
</dbReference>
<feature type="domain" description="PAC" evidence="10">
    <location>
        <begin position="768"/>
        <end position="822"/>
    </location>
</feature>
<dbReference type="CDD" id="cd00130">
    <property type="entry name" value="PAS"/>
    <property type="match status" value="2"/>
</dbReference>
<dbReference type="InterPro" id="IPR050903">
    <property type="entry name" value="Bact_Chemotaxis_MeTrfase"/>
</dbReference>
<dbReference type="InterPro" id="IPR035965">
    <property type="entry name" value="PAS-like_dom_sf"/>
</dbReference>
<dbReference type="EC" id="2.7.13.3" evidence="2"/>
<evidence type="ECO:0000259" key="8">
    <source>
        <dbReference type="PROSITE" id="PS50109"/>
    </source>
</evidence>
<dbReference type="SMART" id="SM00387">
    <property type="entry name" value="HATPase_c"/>
    <property type="match status" value="1"/>
</dbReference>
<dbReference type="RefSeq" id="WP_173013451.1">
    <property type="nucleotide sequence ID" value="NZ_AP019860.1"/>
</dbReference>
<reference evidence="13 14" key="1">
    <citation type="submission" date="2019-08" db="EMBL/GenBank/DDBJ databases">
        <title>Complete genome sequence of Candidatus Uab amorphum.</title>
        <authorList>
            <person name="Shiratori T."/>
            <person name="Suzuki S."/>
            <person name="Kakizawa Y."/>
            <person name="Ishida K."/>
        </authorList>
    </citation>
    <scope>NUCLEOTIDE SEQUENCE [LARGE SCALE GENOMIC DNA]</scope>
    <source>
        <strain evidence="13 14">SRT547</strain>
    </source>
</reference>
<sequence>MSQEKIFIAAVGASAGGIEALENLFSSLPQQMGIAFVVIQHLSPDLKSIMDEILSRRTEMEVLIVEDGMVVKQNKVYLLPPNREVIINGGILYLREKDNDTLSLPINTFFNSLAKDCGNKSIGIILSGTGRDGSKGIESIFDVGGNTIAQTPENAKFSGMPENAILTNKVKLVLNVDEIGSTLAEYIENFAFLADHNKKLPFHRIINLLQQKFDTDFSLYKLSTVKRRIERRTELKSFSDTMEYFVFLENDQEEQKILYRELLIGVTQFFRDPEAFEILKMSVIPQLIKREEKDLRIWVSACATGEEAYSIAILLDEYIVQNKLDLSFTLFATDLHEESILTASAGRFCENKLSKLSKSRIKKYFSFENDEYVIQPSLRKKIVFSVHNLLKDSPFTQMDLICCRNLLIYFEPDAKQRATSFLYFALRNNGFLFLGPSENLGSFIDDFFPISHKWKIYEKIGHSKYSLVGQIKRVPYKIRNALPVRDKQEIRLLKLYDAMLETIDIPAFIVDKSYNLVHSFPGASEYLKVKGRASFDVFSMIENHMRSILNSALRNAFDKGQKVVYQKVPLLTTEEKKFITITVEPFAIYSPDKQEYFLVKIEEQKQSVSENTNTKYKYEYKYTKDQQEHIESLQQELKYTKEYLQTTIEQQETSNEELHATNEELQAANEELHSTNEELHSVNEELHTVNSEYRRKITELAQLNNDMNNLLKSTDVSIIFLDNNFCIRKFTPAVVDIVPLLPQDIGRPIQHIHHTIQADFLDDLKQVQQAKTKIEKEVRYEKDRWLMMKIFPYHNEVGVVDGMVLKFVDITKNKKAENILKTNKERLKTIMNVVNDGYWDWKLGTDDEYLSPKFKEMFGYQDHEMENKASAWQHLIFAEDFEVAKKNFQLHLDTDGEHPYIQEVRYKHKNGSTVWVLCRGLALKDETGNFTRMVGTHTDITHLKNTEMELRNQQLLSETILQYSKMGVIVVDESGEYKHFNPQAKKILGITTTSKVLPAVHEIFSLEKSQTPHLEYSPFEKALQGEHIYEKQYFCQKFDRKKNIIVSLNAHPLHKGNITGAIVIFVDMTNHIEQMRELERSNSELDDFAYIASHDLKEPLRAISNHSSFLLEDYAHQLDEKGVKRLNRLQYLTKRMQKLITDLLHFARIGRQEFSTQETDLNLVIEDVQKTLQDQIEEQNVVITLQKKLPTILCDPVYITQVFHNLIENSIKYNDKDVKRIDIGCNETKNGNVFYVKDNGIGIDEEFYEEIFTIFKRLHSTKQHATSTGAGLTFVKKIIERLGGAIWLESELDKETTFYFTFGEQTRD</sequence>
<dbReference type="SUPFAM" id="SSF55785">
    <property type="entry name" value="PYP-like sensor domain (PAS domain)"/>
    <property type="match status" value="3"/>
</dbReference>
<organism evidence="13 14">
    <name type="scientific">Uabimicrobium amorphum</name>
    <dbReference type="NCBI Taxonomy" id="2596890"/>
    <lineage>
        <taxon>Bacteria</taxon>
        <taxon>Pseudomonadati</taxon>
        <taxon>Planctomycetota</taxon>
        <taxon>Candidatus Uabimicrobiia</taxon>
        <taxon>Candidatus Uabimicrobiales</taxon>
        <taxon>Candidatus Uabimicrobiaceae</taxon>
        <taxon>Candidatus Uabimicrobium</taxon>
    </lineage>
</organism>
<evidence type="ECO:0000259" key="11">
    <source>
        <dbReference type="PROSITE" id="PS50122"/>
    </source>
</evidence>
<dbReference type="SMART" id="SM00138">
    <property type="entry name" value="MeTrc"/>
    <property type="match status" value="1"/>
</dbReference>
<dbReference type="GO" id="GO:0005737">
    <property type="term" value="C:cytoplasm"/>
    <property type="evidence" value="ECO:0007669"/>
    <property type="project" value="InterPro"/>
</dbReference>
<keyword evidence="7" id="KW-0175">Coiled coil</keyword>
<feature type="domain" description="PAS" evidence="9">
    <location>
        <begin position="823"/>
        <end position="895"/>
    </location>
</feature>
<dbReference type="SUPFAM" id="SSF55874">
    <property type="entry name" value="ATPase domain of HSP90 chaperone/DNA topoisomerase II/histidine kinase"/>
    <property type="match status" value="1"/>
</dbReference>
<dbReference type="Gene3D" id="1.10.287.130">
    <property type="match status" value="1"/>
</dbReference>
<dbReference type="GO" id="GO:0008984">
    <property type="term" value="F:protein-glutamate methylesterase activity"/>
    <property type="evidence" value="ECO:0007669"/>
    <property type="project" value="InterPro"/>
</dbReference>
<dbReference type="Pfam" id="PF01339">
    <property type="entry name" value="CheB_methylest"/>
    <property type="match status" value="1"/>
</dbReference>
<dbReference type="InterPro" id="IPR000780">
    <property type="entry name" value="CheR_MeTrfase"/>
</dbReference>
<keyword evidence="4" id="KW-0808">Transferase</keyword>
<feature type="active site" evidence="6">
    <location>
        <position position="14"/>
    </location>
</feature>
<accession>A0A5S9IPK4</accession>
<dbReference type="GO" id="GO:0006935">
    <property type="term" value="P:chemotaxis"/>
    <property type="evidence" value="ECO:0007669"/>
    <property type="project" value="UniProtKB-UniRule"/>
</dbReference>
<dbReference type="InterPro" id="IPR013655">
    <property type="entry name" value="PAS_fold_3"/>
</dbReference>
<dbReference type="Gene3D" id="3.40.50.180">
    <property type="entry name" value="Methylesterase CheB, C-terminal domain"/>
    <property type="match status" value="1"/>
</dbReference>
<dbReference type="InterPro" id="IPR003661">
    <property type="entry name" value="HisK_dim/P_dom"/>
</dbReference>
<evidence type="ECO:0000256" key="1">
    <source>
        <dbReference type="ARBA" id="ARBA00000085"/>
    </source>
</evidence>
<keyword evidence="5" id="KW-0418">Kinase</keyword>
<dbReference type="PROSITE" id="PS50123">
    <property type="entry name" value="CHER"/>
    <property type="match status" value="1"/>
</dbReference>
<dbReference type="CDD" id="cd16434">
    <property type="entry name" value="CheB-CheR_fusion"/>
    <property type="match status" value="1"/>
</dbReference>
<proteinExistence type="predicted"/>
<feature type="domain" description="Histidine kinase" evidence="8">
    <location>
        <begin position="1091"/>
        <end position="1306"/>
    </location>
</feature>
<feature type="domain" description="CheR-type methyltransferase" evidence="12">
    <location>
        <begin position="202"/>
        <end position="470"/>
    </location>
</feature>
<evidence type="ECO:0000259" key="10">
    <source>
        <dbReference type="PROSITE" id="PS50113"/>
    </source>
</evidence>
<dbReference type="SMART" id="SM00388">
    <property type="entry name" value="HisKA"/>
    <property type="match status" value="1"/>
</dbReference>
<dbReference type="InterPro" id="IPR005467">
    <property type="entry name" value="His_kinase_dom"/>
</dbReference>
<dbReference type="PANTHER" id="PTHR24422">
    <property type="entry name" value="CHEMOTAXIS PROTEIN METHYLTRANSFERASE"/>
    <property type="match status" value="1"/>
</dbReference>
<dbReference type="InterPro" id="IPR000673">
    <property type="entry name" value="Sig_transdc_resp-reg_Me-estase"/>
</dbReference>
<feature type="domain" description="CheB-type methylesterase" evidence="11">
    <location>
        <begin position="8"/>
        <end position="190"/>
    </location>
</feature>